<gene>
    <name evidence="1" type="ORF">FOXB_14811</name>
</gene>
<proteinExistence type="predicted"/>
<organism evidence="1">
    <name type="scientific">Fusarium oxysporum (strain Fo5176)</name>
    <name type="common">Fusarium vascular wilt</name>
    <dbReference type="NCBI Taxonomy" id="660025"/>
    <lineage>
        <taxon>Eukaryota</taxon>
        <taxon>Fungi</taxon>
        <taxon>Dikarya</taxon>
        <taxon>Ascomycota</taxon>
        <taxon>Pezizomycotina</taxon>
        <taxon>Sordariomycetes</taxon>
        <taxon>Hypocreomycetidae</taxon>
        <taxon>Hypocreales</taxon>
        <taxon>Nectriaceae</taxon>
        <taxon>Fusarium</taxon>
        <taxon>Fusarium oxysporum species complex</taxon>
    </lineage>
</organism>
<reference evidence="1" key="1">
    <citation type="journal article" date="2012" name="Mol. Plant Microbe Interact.">
        <title>A highly conserved effector in Fusarium oxysporum is required for full virulence on Arabidopsis.</title>
        <authorList>
            <person name="Thatcher L.F."/>
            <person name="Gardiner D.M."/>
            <person name="Kazan K."/>
            <person name="Manners J."/>
        </authorList>
    </citation>
    <scope>NUCLEOTIDE SEQUENCE [LARGE SCALE GENOMIC DNA]</scope>
    <source>
        <strain evidence="1">Fo5176</strain>
    </source>
</reference>
<sequence>MDPESTKDKFGPSVEEGIREEIFLLISKTRRNILNRGAKSEDFALDWDLIDAPILPEVEVPGEKSPEILQVETVDPGQAARAQGVEALEADMAKALKTPDIDAPAEQLVLFLKTHWRMRDGEISDWIDMANSVYHTAKKAGHPINTTDQDITNNHDWDSPLRLAHNRGGKALVALLNLERCNPDPISKL</sequence>
<dbReference type="OrthoDB" id="5085581at2759"/>
<comment type="caution">
    <text evidence="1">The sequence shown here is derived from an EMBL/GenBank/DDBJ whole genome shotgun (WGS) entry which is preliminary data.</text>
</comment>
<name>F9G829_FUSOF</name>
<protein>
    <submittedName>
        <fullName evidence="1">Uncharacterized protein</fullName>
    </submittedName>
</protein>
<dbReference type="AlphaFoldDB" id="F9G829"/>
<accession>F9G829</accession>
<dbReference type="EMBL" id="AFQF01003653">
    <property type="protein sequence ID" value="EGU74654.1"/>
    <property type="molecule type" value="Genomic_DNA"/>
</dbReference>
<evidence type="ECO:0000313" key="1">
    <source>
        <dbReference type="EMBL" id="EGU74654.1"/>
    </source>
</evidence>